<dbReference type="EMBL" id="LR862138">
    <property type="protein sequence ID" value="CAD1817825.1"/>
    <property type="molecule type" value="Genomic_DNA"/>
</dbReference>
<dbReference type="PROSITE" id="PS50090">
    <property type="entry name" value="MYB_LIKE"/>
    <property type="match status" value="1"/>
</dbReference>
<evidence type="ECO:0000256" key="2">
    <source>
        <dbReference type="SAM" id="MobiDB-lite"/>
    </source>
</evidence>
<feature type="compositionally biased region" description="Basic and acidic residues" evidence="2">
    <location>
        <begin position="17"/>
        <end position="26"/>
    </location>
</feature>
<feature type="domain" description="HTH myb-type" evidence="4">
    <location>
        <begin position="43"/>
        <end position="81"/>
    </location>
</feature>
<dbReference type="InterPro" id="IPR001005">
    <property type="entry name" value="SANT/Myb"/>
</dbReference>
<dbReference type="PROSITE" id="PS51294">
    <property type="entry name" value="HTH_MYB"/>
    <property type="match status" value="1"/>
</dbReference>
<dbReference type="InterPro" id="IPR050560">
    <property type="entry name" value="MYB_TF"/>
</dbReference>
<evidence type="ECO:0000259" key="4">
    <source>
        <dbReference type="PROSITE" id="PS51294"/>
    </source>
</evidence>
<feature type="region of interest" description="Disordered" evidence="2">
    <location>
        <begin position="1"/>
        <end position="33"/>
    </location>
</feature>
<proteinExistence type="predicted"/>
<protein>
    <submittedName>
        <fullName evidence="5">Uncharacterized protein</fullName>
    </submittedName>
</protein>
<name>A0A6V7NGV2_ANACO</name>
<reference evidence="5" key="1">
    <citation type="submission" date="2020-07" db="EMBL/GenBank/DDBJ databases">
        <authorList>
            <person name="Lin J."/>
        </authorList>
    </citation>
    <scope>NUCLEOTIDE SEQUENCE</scope>
</reference>
<dbReference type="AlphaFoldDB" id="A0A6V7NGV2"/>
<evidence type="ECO:0000259" key="3">
    <source>
        <dbReference type="PROSITE" id="PS50090"/>
    </source>
</evidence>
<dbReference type="GO" id="GO:0000981">
    <property type="term" value="F:DNA-binding transcription factor activity, RNA polymerase II-specific"/>
    <property type="evidence" value="ECO:0007669"/>
    <property type="project" value="TreeGrafter"/>
</dbReference>
<organism evidence="5">
    <name type="scientific">Ananas comosus var. bracteatus</name>
    <name type="common">red pineapple</name>
    <dbReference type="NCBI Taxonomy" id="296719"/>
    <lineage>
        <taxon>Eukaryota</taxon>
        <taxon>Viridiplantae</taxon>
        <taxon>Streptophyta</taxon>
        <taxon>Embryophyta</taxon>
        <taxon>Tracheophyta</taxon>
        <taxon>Spermatophyta</taxon>
        <taxon>Magnoliopsida</taxon>
        <taxon>Liliopsida</taxon>
        <taxon>Poales</taxon>
        <taxon>Bromeliaceae</taxon>
        <taxon>Bromelioideae</taxon>
        <taxon>Ananas</taxon>
    </lineage>
</organism>
<evidence type="ECO:0000256" key="1">
    <source>
        <dbReference type="ARBA" id="ARBA00023125"/>
    </source>
</evidence>
<feature type="compositionally biased region" description="Low complexity" evidence="2">
    <location>
        <begin position="1"/>
        <end position="12"/>
    </location>
</feature>
<evidence type="ECO:0000313" key="5">
    <source>
        <dbReference type="EMBL" id="CAD1817825.1"/>
    </source>
</evidence>
<dbReference type="PANTHER" id="PTHR45614:SF124">
    <property type="entry name" value="OS03G0424300 PROTEIN"/>
    <property type="match status" value="1"/>
</dbReference>
<accession>A0A6V7NGV2</accession>
<dbReference type="Gene3D" id="1.10.10.60">
    <property type="entry name" value="Homeodomain-like"/>
    <property type="match status" value="1"/>
</dbReference>
<gene>
    <name evidence="5" type="ORF">CB5_LOCUS1036</name>
</gene>
<feature type="compositionally biased region" description="Low complexity" evidence="2">
    <location>
        <begin position="135"/>
        <end position="146"/>
    </location>
</feature>
<dbReference type="Pfam" id="PF00249">
    <property type="entry name" value="Myb_DNA-binding"/>
    <property type="match status" value="1"/>
</dbReference>
<dbReference type="PANTHER" id="PTHR45614">
    <property type="entry name" value="MYB PROTEIN-RELATED"/>
    <property type="match status" value="1"/>
</dbReference>
<dbReference type="InterPro" id="IPR009057">
    <property type="entry name" value="Homeodomain-like_sf"/>
</dbReference>
<dbReference type="CDD" id="cd00167">
    <property type="entry name" value="SANT"/>
    <property type="match status" value="1"/>
</dbReference>
<dbReference type="GO" id="GO:0005634">
    <property type="term" value="C:nucleus"/>
    <property type="evidence" value="ECO:0007669"/>
    <property type="project" value="TreeGrafter"/>
</dbReference>
<keyword evidence="1" id="KW-0238">DNA-binding</keyword>
<dbReference type="InterPro" id="IPR017930">
    <property type="entry name" value="Myb_dom"/>
</dbReference>
<dbReference type="SUPFAM" id="SSF46689">
    <property type="entry name" value="Homeodomain-like"/>
    <property type="match status" value="1"/>
</dbReference>
<sequence length="203" mass="21904">MRSESGARSGSRARGRQINEEGERTVRGSRAGSERAPLLSLPIIHTHRRFGNKWATIARLLFGRTDNAIKNHWNSTLKRKYVPPAAAGSTQPPPRRISETTRRCRRGRQSGPAFPLKKKKQASSVGPAVSAGLYLSPGSPSGSDLSDSTHHTHPFAASPPRTVAATAHVRSPEWGEPASRAVTRGGARRFQRSGDMAEEGANG</sequence>
<dbReference type="GO" id="GO:0000978">
    <property type="term" value="F:RNA polymerase II cis-regulatory region sequence-specific DNA binding"/>
    <property type="evidence" value="ECO:0007669"/>
    <property type="project" value="TreeGrafter"/>
</dbReference>
<feature type="region of interest" description="Disordered" evidence="2">
    <location>
        <begin position="81"/>
        <end position="203"/>
    </location>
</feature>
<feature type="domain" description="Myb-like" evidence="3">
    <location>
        <begin position="43"/>
        <end position="77"/>
    </location>
</feature>